<accession>A0A831RW00</accession>
<evidence type="ECO:0000256" key="5">
    <source>
        <dbReference type="ARBA" id="ARBA00022519"/>
    </source>
</evidence>
<dbReference type="Pfam" id="PF01052">
    <property type="entry name" value="FliMN_C"/>
    <property type="match status" value="1"/>
</dbReference>
<comment type="subcellular location">
    <subcellularLocation>
        <location evidence="11">Cell inner membrane</location>
        <topology evidence="11">Peripheral membrane protein</topology>
    </subcellularLocation>
    <subcellularLocation>
        <location evidence="11">Bacterial flagellum basal body</location>
    </subcellularLocation>
</comment>
<dbReference type="SUPFAM" id="SSF103039">
    <property type="entry name" value="CheC-like"/>
    <property type="match status" value="1"/>
</dbReference>
<dbReference type="PANTHER" id="PTHR30034:SF3">
    <property type="entry name" value="FLAGELLAR MOTOR SWITCH PROTEIN FLIM"/>
    <property type="match status" value="1"/>
</dbReference>
<comment type="function">
    <text evidence="9 11">FliM is one of three proteins (FliG, FliN, FliM) that forms the rotor-mounted switch complex (C ring), located at the base of the basal body. This complex interacts with the CheY and CheZ chemotaxis proteins, in addition to contacting components of the motor that determine the direction of flagellar rotation.</text>
</comment>
<evidence type="ECO:0000256" key="10">
    <source>
        <dbReference type="NCBIfam" id="TIGR01397"/>
    </source>
</evidence>
<evidence type="ECO:0000256" key="3">
    <source>
        <dbReference type="ARBA" id="ARBA00022475"/>
    </source>
</evidence>
<dbReference type="PIRSF" id="PIRSF002888">
    <property type="entry name" value="FliM"/>
    <property type="match status" value="1"/>
</dbReference>
<evidence type="ECO:0000256" key="6">
    <source>
        <dbReference type="ARBA" id="ARBA00022779"/>
    </source>
</evidence>
<dbReference type="PRINTS" id="PR00955">
    <property type="entry name" value="FLGMOTORFLIM"/>
</dbReference>
<organism evidence="13">
    <name type="scientific">Thiolapillus brandeum</name>
    <dbReference type="NCBI Taxonomy" id="1076588"/>
    <lineage>
        <taxon>Bacteria</taxon>
        <taxon>Pseudomonadati</taxon>
        <taxon>Pseudomonadota</taxon>
        <taxon>Gammaproteobacteria</taxon>
        <taxon>Chromatiales</taxon>
        <taxon>Sedimenticolaceae</taxon>
        <taxon>Thiolapillus</taxon>
    </lineage>
</organism>
<evidence type="ECO:0000256" key="8">
    <source>
        <dbReference type="ARBA" id="ARBA00023143"/>
    </source>
</evidence>
<dbReference type="CDD" id="cd17908">
    <property type="entry name" value="FliM"/>
    <property type="match status" value="1"/>
</dbReference>
<dbReference type="Pfam" id="PF02154">
    <property type="entry name" value="FliM"/>
    <property type="match status" value="1"/>
</dbReference>
<dbReference type="SUPFAM" id="SSF101801">
    <property type="entry name" value="Surface presentation of antigens (SPOA)"/>
    <property type="match status" value="1"/>
</dbReference>
<dbReference type="EMBL" id="DRLF01000277">
    <property type="protein sequence ID" value="HEC06766.1"/>
    <property type="molecule type" value="Genomic_DNA"/>
</dbReference>
<evidence type="ECO:0000313" key="13">
    <source>
        <dbReference type="EMBL" id="HEC06766.1"/>
    </source>
</evidence>
<dbReference type="InterPro" id="IPR001689">
    <property type="entry name" value="Flag_FliM"/>
</dbReference>
<evidence type="ECO:0000256" key="2">
    <source>
        <dbReference type="ARBA" id="ARBA00021898"/>
    </source>
</evidence>
<dbReference type="NCBIfam" id="TIGR01397">
    <property type="entry name" value="fliM_switch"/>
    <property type="match status" value="1"/>
</dbReference>
<comment type="caution">
    <text evidence="13">The sequence shown here is derived from an EMBL/GenBank/DDBJ whole genome shotgun (WGS) entry which is preliminary data.</text>
</comment>
<keyword evidence="5 11" id="KW-0997">Cell inner membrane</keyword>
<keyword evidence="7 11" id="KW-0472">Membrane</keyword>
<evidence type="ECO:0000256" key="9">
    <source>
        <dbReference type="ARBA" id="ARBA00025044"/>
    </source>
</evidence>
<sequence length="338" mass="37303">MTAKNVLSQEEIDALLVGVESGKVEAGTGLSSSAGELYPFDFTDQEHLTRNQLPVLETVHQRFVRHFTISLYRMLKHTAEVKLQEPRLVKYAEYMDSLETPSSINLIRVQPLAGKALIVIDAALVFIAVDNYFGGDGRFQTVRAGTDFTPTERRVIQLMINLALEDLCKSWEPVAALNFEYAKSETNPRFVNIATPAELVAVTNIEIGLDGGGGFFQLVLPLNMIEPLRSQMEPGMPKVEEEQDSDWLRALQADLLKVKVELDSTLVELPKTLGEVLNLQPGDVIPVDLDEQVTLRAAGVPVVQGYFGVARGNNAIKIIEPLSPSAGNQEQERGTHHE</sequence>
<evidence type="ECO:0000259" key="12">
    <source>
        <dbReference type="Pfam" id="PF01052"/>
    </source>
</evidence>
<dbReference type="GO" id="GO:0005886">
    <property type="term" value="C:plasma membrane"/>
    <property type="evidence" value="ECO:0007669"/>
    <property type="project" value="UniProtKB-SubCell"/>
</dbReference>
<reference evidence="13" key="1">
    <citation type="journal article" date="2020" name="mSystems">
        <title>Genome- and Community-Level Interaction Insights into Carbon Utilization and Element Cycling Functions of Hydrothermarchaeota in Hydrothermal Sediment.</title>
        <authorList>
            <person name="Zhou Z."/>
            <person name="Liu Y."/>
            <person name="Xu W."/>
            <person name="Pan J."/>
            <person name="Luo Z.H."/>
            <person name="Li M."/>
        </authorList>
    </citation>
    <scope>NUCLEOTIDE SEQUENCE [LARGE SCALE GENOMIC DNA]</scope>
    <source>
        <strain evidence="13">HyVt-458</strain>
    </source>
</reference>
<evidence type="ECO:0000256" key="11">
    <source>
        <dbReference type="PIRNR" id="PIRNR002888"/>
    </source>
</evidence>
<keyword evidence="4 11" id="KW-0145">Chemotaxis</keyword>
<keyword evidence="6 11" id="KW-0283">Flagellar rotation</keyword>
<keyword evidence="13" id="KW-0282">Flagellum</keyword>
<name>A0A831RW00_9GAMM</name>
<dbReference type="PANTHER" id="PTHR30034">
    <property type="entry name" value="FLAGELLAR MOTOR SWITCH PROTEIN FLIM"/>
    <property type="match status" value="1"/>
</dbReference>
<dbReference type="Gene3D" id="3.40.1550.10">
    <property type="entry name" value="CheC-like"/>
    <property type="match status" value="1"/>
</dbReference>
<dbReference type="Proteomes" id="UP000886339">
    <property type="component" value="Unassembled WGS sequence"/>
</dbReference>
<dbReference type="InterPro" id="IPR001543">
    <property type="entry name" value="FliN-like_C"/>
</dbReference>
<dbReference type="GO" id="GO:0003774">
    <property type="term" value="F:cytoskeletal motor activity"/>
    <property type="evidence" value="ECO:0007669"/>
    <property type="project" value="InterPro"/>
</dbReference>
<proteinExistence type="inferred from homology"/>
<dbReference type="InterPro" id="IPR036429">
    <property type="entry name" value="SpoA-like_sf"/>
</dbReference>
<dbReference type="GO" id="GO:0071978">
    <property type="term" value="P:bacterial-type flagellum-dependent swarming motility"/>
    <property type="evidence" value="ECO:0007669"/>
    <property type="project" value="TreeGrafter"/>
</dbReference>
<comment type="similarity">
    <text evidence="1 11">Belongs to the FliM family.</text>
</comment>
<protein>
    <recommendedName>
        <fullName evidence="2 10">Flagellar motor switch protein FliM</fullName>
    </recommendedName>
</protein>
<keyword evidence="8 11" id="KW-0975">Bacterial flagellum</keyword>
<keyword evidence="3 11" id="KW-1003">Cell membrane</keyword>
<evidence type="ECO:0000256" key="4">
    <source>
        <dbReference type="ARBA" id="ARBA00022500"/>
    </source>
</evidence>
<dbReference type="AlphaFoldDB" id="A0A831RW00"/>
<dbReference type="GO" id="GO:0009425">
    <property type="term" value="C:bacterial-type flagellum basal body"/>
    <property type="evidence" value="ECO:0007669"/>
    <property type="project" value="UniProtKB-SubCell"/>
</dbReference>
<evidence type="ECO:0000256" key="7">
    <source>
        <dbReference type="ARBA" id="ARBA00023136"/>
    </source>
</evidence>
<dbReference type="InterPro" id="IPR028976">
    <property type="entry name" value="CheC-like_sf"/>
</dbReference>
<dbReference type="Gene3D" id="2.30.330.10">
    <property type="entry name" value="SpoA-like"/>
    <property type="match status" value="1"/>
</dbReference>
<keyword evidence="13" id="KW-0966">Cell projection</keyword>
<gene>
    <name evidence="13" type="primary">fliM</name>
    <name evidence="13" type="ORF">ENJ12_07940</name>
</gene>
<feature type="domain" description="Flagellar motor switch protein FliN-like C-terminal" evidence="12">
    <location>
        <begin position="254"/>
        <end position="322"/>
    </location>
</feature>
<keyword evidence="13" id="KW-0969">Cilium</keyword>
<evidence type="ECO:0000256" key="1">
    <source>
        <dbReference type="ARBA" id="ARBA00011049"/>
    </source>
</evidence>
<dbReference type="GO" id="GO:0050918">
    <property type="term" value="P:positive chemotaxis"/>
    <property type="evidence" value="ECO:0007669"/>
    <property type="project" value="TreeGrafter"/>
</dbReference>